<evidence type="ECO:0000313" key="1">
    <source>
        <dbReference type="EMBL" id="CAB5221990.1"/>
    </source>
</evidence>
<gene>
    <name evidence="1" type="ORF">UFOVP242_204</name>
</gene>
<proteinExistence type="predicted"/>
<dbReference type="EMBL" id="LR798294">
    <property type="protein sequence ID" value="CAB5221990.1"/>
    <property type="molecule type" value="Genomic_DNA"/>
</dbReference>
<reference evidence="1" key="1">
    <citation type="submission" date="2020-05" db="EMBL/GenBank/DDBJ databases">
        <authorList>
            <person name="Chiriac C."/>
            <person name="Salcher M."/>
            <person name="Ghai R."/>
            <person name="Kavagutti S V."/>
        </authorList>
    </citation>
    <scope>NUCLEOTIDE SEQUENCE</scope>
</reference>
<protein>
    <submittedName>
        <fullName evidence="1">Uncharacterized protein</fullName>
    </submittedName>
</protein>
<dbReference type="Gene3D" id="2.60.120.620">
    <property type="entry name" value="q2cbj1_9rhob like domain"/>
    <property type="match status" value="1"/>
</dbReference>
<accession>A0A6J7WW67</accession>
<organism evidence="1">
    <name type="scientific">uncultured Caudovirales phage</name>
    <dbReference type="NCBI Taxonomy" id="2100421"/>
    <lineage>
        <taxon>Viruses</taxon>
        <taxon>Duplodnaviria</taxon>
        <taxon>Heunggongvirae</taxon>
        <taxon>Uroviricota</taxon>
        <taxon>Caudoviricetes</taxon>
        <taxon>Peduoviridae</taxon>
        <taxon>Maltschvirus</taxon>
        <taxon>Maltschvirus maltsch</taxon>
    </lineage>
</organism>
<sequence>MEVIEFPGSIFISRVSNYKEVNQALLNIIAQDKNGNTEKSDCQRISKTDFFNESPRLYHDILLPHIENHAGNILEQINGTAWQISKLWYQQYGTGDYHSWHFHNCSLSSIYYIELDSQGSRTSFQCRGKEFSLDVEEGHLITFPSYLSHQSRPNKGNRKTVISFNMEIS</sequence>
<name>A0A6J7WW67_9CAUD</name>